<protein>
    <recommendedName>
        <fullName evidence="5">Phosphodiesterase</fullName>
        <ecNumber evidence="5">3.1.4.-</ecNumber>
    </recommendedName>
</protein>
<feature type="active site" description="Proton donor" evidence="3">
    <location>
        <position position="87"/>
    </location>
</feature>
<feature type="region of interest" description="Disordered" evidence="6">
    <location>
        <begin position="453"/>
        <end position="540"/>
    </location>
</feature>
<reference evidence="8" key="1">
    <citation type="submission" date="2020-12" db="EMBL/GenBank/DDBJ databases">
        <title>Metabolic potential, ecology and presence of endohyphal bacteria is reflected in genomic diversity of Mucoromycotina.</title>
        <authorList>
            <person name="Muszewska A."/>
            <person name="Okrasinska A."/>
            <person name="Steczkiewicz K."/>
            <person name="Drgas O."/>
            <person name="Orlowska M."/>
            <person name="Perlinska-Lenart U."/>
            <person name="Aleksandrzak-Piekarczyk T."/>
            <person name="Szatraj K."/>
            <person name="Zielenkiewicz U."/>
            <person name="Pilsyk S."/>
            <person name="Malc E."/>
            <person name="Mieczkowski P."/>
            <person name="Kruszewska J.S."/>
            <person name="Biernat P."/>
            <person name="Pawlowska J."/>
        </authorList>
    </citation>
    <scope>NUCLEOTIDE SEQUENCE</scope>
    <source>
        <strain evidence="8">WA0000051536</strain>
    </source>
</reference>
<dbReference type="GO" id="GO:0046872">
    <property type="term" value="F:metal ion binding"/>
    <property type="evidence" value="ECO:0007669"/>
    <property type="project" value="UniProtKB-KW"/>
</dbReference>
<dbReference type="EMBL" id="JAEPRA010000001">
    <property type="protein sequence ID" value="KAG2188689.1"/>
    <property type="molecule type" value="Genomic_DNA"/>
</dbReference>
<evidence type="ECO:0000256" key="6">
    <source>
        <dbReference type="SAM" id="MobiDB-lite"/>
    </source>
</evidence>
<feature type="binding site" evidence="4">
    <location>
        <position position="91"/>
    </location>
    <ligand>
        <name>Zn(2+)</name>
        <dbReference type="ChEBI" id="CHEBI:29105"/>
        <label>1</label>
    </ligand>
</feature>
<dbReference type="Pfam" id="PF00233">
    <property type="entry name" value="PDEase_I"/>
    <property type="match status" value="1"/>
</dbReference>
<dbReference type="GO" id="GO:0004114">
    <property type="term" value="F:3',5'-cyclic-nucleotide phosphodiesterase activity"/>
    <property type="evidence" value="ECO:0007669"/>
    <property type="project" value="InterPro"/>
</dbReference>
<dbReference type="OrthoDB" id="546632at2759"/>
<feature type="domain" description="PDEase" evidence="7">
    <location>
        <begin position="1"/>
        <end position="400"/>
    </location>
</feature>
<dbReference type="InterPro" id="IPR023088">
    <property type="entry name" value="PDEase"/>
</dbReference>
<dbReference type="PRINTS" id="PR00387">
    <property type="entry name" value="PDIESTERASE1"/>
</dbReference>
<evidence type="ECO:0000256" key="3">
    <source>
        <dbReference type="PIRSR" id="PIRSR623088-1"/>
    </source>
</evidence>
<evidence type="ECO:0000256" key="5">
    <source>
        <dbReference type="RuleBase" id="RU363067"/>
    </source>
</evidence>
<feature type="region of interest" description="Disordered" evidence="6">
    <location>
        <begin position="394"/>
        <end position="425"/>
    </location>
</feature>
<dbReference type="InterPro" id="IPR003607">
    <property type="entry name" value="HD/PDEase_dom"/>
</dbReference>
<dbReference type="PROSITE" id="PS00126">
    <property type="entry name" value="PDEASE_I_1"/>
    <property type="match status" value="1"/>
</dbReference>
<comment type="caution">
    <text evidence="8">The sequence shown here is derived from an EMBL/GenBank/DDBJ whole genome shotgun (WGS) entry which is preliminary data.</text>
</comment>
<dbReference type="InterPro" id="IPR036971">
    <property type="entry name" value="PDEase_catalytic_dom_sf"/>
</dbReference>
<keyword evidence="9" id="KW-1185">Reference proteome</keyword>
<dbReference type="InterPro" id="IPR023174">
    <property type="entry name" value="PDEase_CS"/>
</dbReference>
<dbReference type="PROSITE" id="PS51845">
    <property type="entry name" value="PDEASE_I_2"/>
    <property type="match status" value="1"/>
</dbReference>
<evidence type="ECO:0000313" key="8">
    <source>
        <dbReference type="EMBL" id="KAG2188689.1"/>
    </source>
</evidence>
<accession>A0A8H7QBA2</accession>
<feature type="compositionally biased region" description="Acidic residues" evidence="6">
    <location>
        <begin position="226"/>
        <end position="239"/>
    </location>
</feature>
<comment type="similarity">
    <text evidence="5">Belongs to the cyclic nucleotide phosphodiesterase family.</text>
</comment>
<keyword evidence="2 5" id="KW-0378">Hydrolase</keyword>
<dbReference type="GO" id="GO:0007165">
    <property type="term" value="P:signal transduction"/>
    <property type="evidence" value="ECO:0007669"/>
    <property type="project" value="InterPro"/>
</dbReference>
<feature type="binding site" evidence="4">
    <location>
        <position position="128"/>
    </location>
    <ligand>
        <name>Zn(2+)</name>
        <dbReference type="ChEBI" id="CHEBI:29105"/>
        <label>1</label>
    </ligand>
</feature>
<feature type="binding site" evidence="4">
    <location>
        <position position="127"/>
    </location>
    <ligand>
        <name>Zn(2+)</name>
        <dbReference type="ChEBI" id="CHEBI:29105"/>
        <label>1</label>
    </ligand>
</feature>
<sequence>MLVLRHNSLAAEDLFIVERTMIKFTNGTSFKITSEFEALSKSRAELYGYVLGMFVALKLDIAIGATASQLLDFIIDVDHGYLHNPYHSFFHAVDVTAVIYYMVIDLNATQYLSTLDIGALLFAALCHDIGHPGYNNVYQVNRKSDLAVRYNNTSVLESHSCTLTMDLLTHHQLLRRLKKVSHEAGKTVTEQQFRSSIIKMILATDMIFHYELQEQLGSLIEHITPSDDEWDSDEEDNNEGDAQPPATDIHSLNRHMDEISVSTTDDSRPTLQPPMVNEPFDIRSPGVDLDDKQRQTFCNILLHAADISNTVRPWPLCQQWSDLVIQEFFRQGDAEKLHGLPVSPGMDRDEATQQNVSLKFSDFVVKPYFEAFAEFLPAASTYVDTLAENRAQWERIRDRPTSVTPPPNPEENQLPSSILPKRPILNPTGRRVSVAAGIVVIPDHANLFRPASARGHRRGLHGSRSSSQQVVPTRSMTDDETMRSTDPVIRRKSDEPGTTLRKTMQAEVQRKQKEHNLLLTPQHTGRSRRSSSLDPETTKSRLNAPCLAKVYPEELLILSILHSNT</sequence>
<evidence type="ECO:0000256" key="1">
    <source>
        <dbReference type="ARBA" id="ARBA00022723"/>
    </source>
</evidence>
<dbReference type="SUPFAM" id="SSF109604">
    <property type="entry name" value="HD-domain/PDEase-like"/>
    <property type="match status" value="1"/>
</dbReference>
<proteinExistence type="inferred from homology"/>
<dbReference type="InterPro" id="IPR002073">
    <property type="entry name" value="PDEase_catalytic_dom"/>
</dbReference>
<dbReference type="AlphaFoldDB" id="A0A8H7QBA2"/>
<dbReference type="CDD" id="cd00077">
    <property type="entry name" value="HDc"/>
    <property type="match status" value="1"/>
</dbReference>
<dbReference type="Gene3D" id="1.10.1300.10">
    <property type="entry name" value="3'5'-cyclic nucleotide phosphodiesterase, catalytic domain"/>
    <property type="match status" value="1"/>
</dbReference>
<feature type="binding site" evidence="4">
    <location>
        <position position="128"/>
    </location>
    <ligand>
        <name>Zn(2+)</name>
        <dbReference type="ChEBI" id="CHEBI:29105"/>
        <label>2</label>
    </ligand>
</feature>
<evidence type="ECO:0000256" key="4">
    <source>
        <dbReference type="PIRSR" id="PIRSR623088-3"/>
    </source>
</evidence>
<dbReference type="PANTHER" id="PTHR11347">
    <property type="entry name" value="CYCLIC NUCLEOTIDE PHOSPHODIESTERASE"/>
    <property type="match status" value="1"/>
</dbReference>
<name>A0A8H7QBA2_9FUNG</name>
<gene>
    <name evidence="8" type="ORF">INT44_003828</name>
</gene>
<organism evidence="8 9">
    <name type="scientific">Umbelopsis vinacea</name>
    <dbReference type="NCBI Taxonomy" id="44442"/>
    <lineage>
        <taxon>Eukaryota</taxon>
        <taxon>Fungi</taxon>
        <taxon>Fungi incertae sedis</taxon>
        <taxon>Mucoromycota</taxon>
        <taxon>Mucoromycotina</taxon>
        <taxon>Umbelopsidomycetes</taxon>
        <taxon>Umbelopsidales</taxon>
        <taxon>Umbelopsidaceae</taxon>
        <taxon>Umbelopsis</taxon>
    </lineage>
</organism>
<feature type="region of interest" description="Disordered" evidence="6">
    <location>
        <begin position="225"/>
        <end position="284"/>
    </location>
</feature>
<dbReference type="Proteomes" id="UP000612746">
    <property type="component" value="Unassembled WGS sequence"/>
</dbReference>
<dbReference type="EC" id="3.1.4.-" evidence="5"/>
<dbReference type="SMART" id="SM00471">
    <property type="entry name" value="HDc"/>
    <property type="match status" value="1"/>
</dbReference>
<evidence type="ECO:0000259" key="7">
    <source>
        <dbReference type="PROSITE" id="PS51845"/>
    </source>
</evidence>
<keyword evidence="1 4" id="KW-0479">Metal-binding</keyword>
<feature type="compositionally biased region" description="Basic and acidic residues" evidence="6">
    <location>
        <begin position="476"/>
        <end position="495"/>
    </location>
</feature>
<feature type="binding site" evidence="4">
    <location>
        <position position="306"/>
    </location>
    <ligand>
        <name>Zn(2+)</name>
        <dbReference type="ChEBI" id="CHEBI:29105"/>
        <label>1</label>
    </ligand>
</feature>
<feature type="compositionally biased region" description="Polar residues" evidence="6">
    <location>
        <begin position="519"/>
        <end position="535"/>
    </location>
</feature>
<evidence type="ECO:0000256" key="2">
    <source>
        <dbReference type="ARBA" id="ARBA00022801"/>
    </source>
</evidence>
<evidence type="ECO:0000313" key="9">
    <source>
        <dbReference type="Proteomes" id="UP000612746"/>
    </source>
</evidence>
<comment type="cofactor">
    <cofactor evidence="5">
        <name>a divalent metal cation</name>
        <dbReference type="ChEBI" id="CHEBI:60240"/>
    </cofactor>
    <text evidence="5">Binds 2 divalent metal cations per subunit. Site 1 may preferentially bind zinc ions, while site 2 has a preference for magnesium and/or manganese ions.</text>
</comment>